<protein>
    <recommendedName>
        <fullName evidence="4">Secreted protein</fullName>
    </recommendedName>
</protein>
<sequence>MMLRLDIFLVSLIQLHVKALQCPWILIKTSTSSIAIYIARSRTRLCPNLINTVIIRLPHQPSLFHLP</sequence>
<evidence type="ECO:0000313" key="3">
    <source>
        <dbReference type="Proteomes" id="UP000822688"/>
    </source>
</evidence>
<keyword evidence="3" id="KW-1185">Reference proteome</keyword>
<accession>A0A8T0J386</accession>
<evidence type="ECO:0000313" key="2">
    <source>
        <dbReference type="EMBL" id="KAG0590370.1"/>
    </source>
</evidence>
<reference evidence="2" key="1">
    <citation type="submission" date="2020-06" db="EMBL/GenBank/DDBJ databases">
        <title>WGS assembly of Ceratodon purpureus strain R40.</title>
        <authorList>
            <person name="Carey S.B."/>
            <person name="Jenkins J."/>
            <person name="Shu S."/>
            <person name="Lovell J.T."/>
            <person name="Sreedasyam A."/>
            <person name="Maumus F."/>
            <person name="Tiley G.P."/>
            <person name="Fernandez-Pozo N."/>
            <person name="Barry K."/>
            <person name="Chen C."/>
            <person name="Wang M."/>
            <person name="Lipzen A."/>
            <person name="Daum C."/>
            <person name="Saski C.A."/>
            <person name="Payton A.C."/>
            <person name="Mcbreen J.C."/>
            <person name="Conrad R.E."/>
            <person name="Kollar L.M."/>
            <person name="Olsson S."/>
            <person name="Huttunen S."/>
            <person name="Landis J.B."/>
            <person name="Wickett N.J."/>
            <person name="Johnson M.G."/>
            <person name="Rensing S.A."/>
            <person name="Grimwood J."/>
            <person name="Schmutz J."/>
            <person name="Mcdaniel S.F."/>
        </authorList>
    </citation>
    <scope>NUCLEOTIDE SEQUENCE</scope>
    <source>
        <strain evidence="2">R40</strain>
    </source>
</reference>
<comment type="caution">
    <text evidence="2">The sequence shown here is derived from an EMBL/GenBank/DDBJ whole genome shotgun (WGS) entry which is preliminary data.</text>
</comment>
<proteinExistence type="predicted"/>
<dbReference type="EMBL" id="CM026421">
    <property type="protein sequence ID" value="KAG0590370.1"/>
    <property type="molecule type" value="Genomic_DNA"/>
</dbReference>
<feature type="chain" id="PRO_5035933163" description="Secreted protein" evidence="1">
    <location>
        <begin position="20"/>
        <end position="67"/>
    </location>
</feature>
<evidence type="ECO:0000256" key="1">
    <source>
        <dbReference type="SAM" id="SignalP"/>
    </source>
</evidence>
<dbReference type="Proteomes" id="UP000822688">
    <property type="component" value="Chromosome 1"/>
</dbReference>
<organism evidence="2 3">
    <name type="scientific">Ceratodon purpureus</name>
    <name type="common">Fire moss</name>
    <name type="synonym">Dicranum purpureum</name>
    <dbReference type="NCBI Taxonomy" id="3225"/>
    <lineage>
        <taxon>Eukaryota</taxon>
        <taxon>Viridiplantae</taxon>
        <taxon>Streptophyta</taxon>
        <taxon>Embryophyta</taxon>
        <taxon>Bryophyta</taxon>
        <taxon>Bryophytina</taxon>
        <taxon>Bryopsida</taxon>
        <taxon>Dicranidae</taxon>
        <taxon>Pseudoditrichales</taxon>
        <taxon>Ditrichaceae</taxon>
        <taxon>Ceratodon</taxon>
    </lineage>
</organism>
<evidence type="ECO:0008006" key="4">
    <source>
        <dbReference type="Google" id="ProtNLM"/>
    </source>
</evidence>
<name>A0A8T0J386_CERPU</name>
<gene>
    <name evidence="2" type="ORF">KC19_1G094000</name>
</gene>
<keyword evidence="1" id="KW-0732">Signal</keyword>
<dbReference type="AlphaFoldDB" id="A0A8T0J386"/>
<feature type="signal peptide" evidence="1">
    <location>
        <begin position="1"/>
        <end position="19"/>
    </location>
</feature>